<gene>
    <name evidence="2" type="ORF">ACFOET_15260</name>
</gene>
<evidence type="ECO:0000313" key="3">
    <source>
        <dbReference type="Proteomes" id="UP001595526"/>
    </source>
</evidence>
<keyword evidence="3" id="KW-1185">Reference proteome</keyword>
<proteinExistence type="predicted"/>
<organism evidence="2 3">
    <name type="scientific">Parapedobacter deserti</name>
    <dbReference type="NCBI Taxonomy" id="1912957"/>
    <lineage>
        <taxon>Bacteria</taxon>
        <taxon>Pseudomonadati</taxon>
        <taxon>Bacteroidota</taxon>
        <taxon>Sphingobacteriia</taxon>
        <taxon>Sphingobacteriales</taxon>
        <taxon>Sphingobacteriaceae</taxon>
        <taxon>Parapedobacter</taxon>
    </lineage>
</organism>
<sequence length="172" mass="19083">MKNNIYLLFAMKNTPVQIAAELAGLPQVAAQHLSYASPIMVAGQPGLGRVAVSMPRLVDASAASVQTTCARLSTRKQFAYVNNRVLNDRQLGALIINVDTDEERAYAAFRPVSEIPLSGLVHNGRAQQHRPSRKRTDDMHSKKSTTHTNRIKNTAKIELAAYFFNLKFVYTK</sequence>
<comment type="caution">
    <text evidence="2">The sequence shown here is derived from an EMBL/GenBank/DDBJ whole genome shotgun (WGS) entry which is preliminary data.</text>
</comment>
<dbReference type="RefSeq" id="WP_379024163.1">
    <property type="nucleotide sequence ID" value="NZ_JBHRTA010000038.1"/>
</dbReference>
<protein>
    <submittedName>
        <fullName evidence="2">Uncharacterized protein</fullName>
    </submittedName>
</protein>
<reference evidence="3" key="1">
    <citation type="journal article" date="2019" name="Int. J. Syst. Evol. Microbiol.">
        <title>The Global Catalogue of Microorganisms (GCM) 10K type strain sequencing project: providing services to taxonomists for standard genome sequencing and annotation.</title>
        <authorList>
            <consortium name="The Broad Institute Genomics Platform"/>
            <consortium name="The Broad Institute Genome Sequencing Center for Infectious Disease"/>
            <person name="Wu L."/>
            <person name="Ma J."/>
        </authorList>
    </citation>
    <scope>NUCLEOTIDE SEQUENCE [LARGE SCALE GENOMIC DNA]</scope>
    <source>
        <strain evidence="3">KCTC 52416</strain>
    </source>
</reference>
<dbReference type="EMBL" id="JBHRTA010000038">
    <property type="protein sequence ID" value="MFC3198981.1"/>
    <property type="molecule type" value="Genomic_DNA"/>
</dbReference>
<dbReference type="Proteomes" id="UP001595526">
    <property type="component" value="Unassembled WGS sequence"/>
</dbReference>
<evidence type="ECO:0000313" key="2">
    <source>
        <dbReference type="EMBL" id="MFC3198981.1"/>
    </source>
</evidence>
<accession>A0ABV7JS99</accession>
<feature type="region of interest" description="Disordered" evidence="1">
    <location>
        <begin position="121"/>
        <end position="150"/>
    </location>
</feature>
<name>A0ABV7JS99_9SPHI</name>
<evidence type="ECO:0000256" key="1">
    <source>
        <dbReference type="SAM" id="MobiDB-lite"/>
    </source>
</evidence>